<evidence type="ECO:0000256" key="9">
    <source>
        <dbReference type="ARBA" id="ARBA00023242"/>
    </source>
</evidence>
<keyword evidence="6 13" id="KW-0347">Helicase</keyword>
<dbReference type="FunFam" id="2.20.28.10:FF:000003">
    <property type="entry name" value="DNA helicase"/>
    <property type="match status" value="1"/>
</dbReference>
<evidence type="ECO:0000256" key="10">
    <source>
        <dbReference type="ARBA" id="ARBA00023306"/>
    </source>
</evidence>
<dbReference type="Proteomes" id="UP000694400">
    <property type="component" value="Chromosome 2"/>
</dbReference>
<proteinExistence type="inferred from homology"/>
<dbReference type="SMART" id="SM00350">
    <property type="entry name" value="MCM"/>
    <property type="match status" value="1"/>
</dbReference>
<comment type="function">
    <text evidence="11">Acts as a component of the MCM2-7 complex (MCM complex) which is the replicative helicase essential for 'once per cell cycle' DNA replication initiation and elongation in eukaryotic cells. Core component of CDC45-MCM-GINS (CMG) helicase, the molecular machine that unwinds template DNA during replication, and around which the replisome is built. The active ATPase sites in the MCM2-7 ring are formed through the interaction surfaces of two neighboring subunits such that a critical structure of a conserved arginine finger motif is provided in trans relative to the ATP-binding site of the Walker A box of the adjacent subunit. The six ATPase active sites, however, are likely to contribute differentially to the complex helicase activity.</text>
</comment>
<dbReference type="GO" id="GO:0000727">
    <property type="term" value="P:double-strand break repair via break-induced replication"/>
    <property type="evidence" value="ECO:0007669"/>
    <property type="project" value="TreeGrafter"/>
</dbReference>
<dbReference type="GO" id="GO:0005524">
    <property type="term" value="F:ATP binding"/>
    <property type="evidence" value="ECO:0007669"/>
    <property type="project" value="UniProtKB-UniRule"/>
</dbReference>
<dbReference type="PRINTS" id="PR01660">
    <property type="entry name" value="MCMPROTEIN4"/>
</dbReference>
<dbReference type="GO" id="GO:0006271">
    <property type="term" value="P:DNA strand elongation involved in DNA replication"/>
    <property type="evidence" value="ECO:0007669"/>
    <property type="project" value="TreeGrafter"/>
</dbReference>
<evidence type="ECO:0000256" key="11">
    <source>
        <dbReference type="ARBA" id="ARBA00045440"/>
    </source>
</evidence>
<evidence type="ECO:0000256" key="5">
    <source>
        <dbReference type="ARBA" id="ARBA00022801"/>
    </source>
</evidence>
<evidence type="ECO:0000256" key="4">
    <source>
        <dbReference type="ARBA" id="ARBA00022741"/>
    </source>
</evidence>
<keyword evidence="7 12" id="KW-0067">ATP-binding</keyword>
<reference evidence="16" key="3">
    <citation type="submission" date="2025-09" db="UniProtKB">
        <authorList>
            <consortium name="Ensembl"/>
        </authorList>
    </citation>
    <scope>IDENTIFICATION</scope>
</reference>
<evidence type="ECO:0000256" key="3">
    <source>
        <dbReference type="ARBA" id="ARBA00022705"/>
    </source>
</evidence>
<dbReference type="GO" id="GO:1902975">
    <property type="term" value="P:mitotic DNA replication initiation"/>
    <property type="evidence" value="ECO:0007669"/>
    <property type="project" value="TreeGrafter"/>
</dbReference>
<comment type="function">
    <text evidence="13">Acts as component of the MCM2-7 complex (MCM complex) which is the replicative helicase essential for 'once per cell cycle' DNA replication initiation and elongation in eukaryotic cells. The active ATPase sites in the MCM2-7 ring are formed through the interaction surfaces of two neighboring subunits such that a critical structure of a conserved arginine finger motif is provided in trans relative to the ATP-binding site of the Walker A box of the adjacent subunit. The six ATPase active sites, however, are likely to contribute differentially to the complex helicase activity.</text>
</comment>
<feature type="domain" description="MCM C-terminal AAA(+) ATPase" evidence="15">
    <location>
        <begin position="456"/>
        <end position="664"/>
    </location>
</feature>
<evidence type="ECO:0000256" key="1">
    <source>
        <dbReference type="ARBA" id="ARBA00004123"/>
    </source>
</evidence>
<evidence type="ECO:0000313" key="16">
    <source>
        <dbReference type="Ensembl" id="ENSAPLP00020019416.1"/>
    </source>
</evidence>
<reference evidence="16" key="1">
    <citation type="submission" date="2019-08" db="EMBL/GenBank/DDBJ databases">
        <title>Three high-quality genomes provides insights into domestication of ducks.</title>
        <authorList>
            <person name="Hou Z.C."/>
            <person name="Zhu F."/>
            <person name="Yin Z.T."/>
            <person name="Zhang F."/>
        </authorList>
    </citation>
    <scope>NUCLEOTIDE SEQUENCE [LARGE SCALE GENOMIC DNA]</scope>
</reference>
<dbReference type="Gene3D" id="3.30.1640.10">
    <property type="entry name" value="mini-chromosome maintenance (MCM) complex, chain A, domain 1"/>
    <property type="match status" value="1"/>
</dbReference>
<dbReference type="Pfam" id="PF17207">
    <property type="entry name" value="MCM_OB"/>
    <property type="match status" value="1"/>
</dbReference>
<evidence type="ECO:0000313" key="17">
    <source>
        <dbReference type="Proteomes" id="UP000694400"/>
    </source>
</evidence>
<dbReference type="Gene3D" id="2.40.50.140">
    <property type="entry name" value="Nucleic acid-binding proteins"/>
    <property type="match status" value="1"/>
</dbReference>
<keyword evidence="8 12" id="KW-0238">DNA-binding</keyword>
<dbReference type="SMART" id="SM00382">
    <property type="entry name" value="AAA"/>
    <property type="match status" value="1"/>
</dbReference>
<keyword evidence="3 13" id="KW-0235">DNA replication</keyword>
<dbReference type="InterPro" id="IPR018525">
    <property type="entry name" value="MCM_CS"/>
</dbReference>
<dbReference type="GO" id="GO:0016787">
    <property type="term" value="F:hydrolase activity"/>
    <property type="evidence" value="ECO:0007669"/>
    <property type="project" value="UniProtKB-KW"/>
</dbReference>
<feature type="region of interest" description="Disordered" evidence="14">
    <location>
        <begin position="90"/>
        <end position="128"/>
    </location>
</feature>
<comment type="subcellular location">
    <subcellularLocation>
        <location evidence="1">Nucleus</location>
    </subcellularLocation>
</comment>
<dbReference type="InterPro" id="IPR027417">
    <property type="entry name" value="P-loop_NTPase"/>
</dbReference>
<protein>
    <recommendedName>
        <fullName evidence="13">DNA replication licensing factor MCM4</fullName>
        <ecNumber evidence="13">3.6.4.12</ecNumber>
    </recommendedName>
</protein>
<evidence type="ECO:0000256" key="2">
    <source>
        <dbReference type="ARBA" id="ARBA00008010"/>
    </source>
</evidence>
<evidence type="ECO:0000256" key="8">
    <source>
        <dbReference type="ARBA" id="ARBA00023125"/>
    </source>
</evidence>
<evidence type="ECO:0000256" key="14">
    <source>
        <dbReference type="SAM" id="MobiDB-lite"/>
    </source>
</evidence>
<dbReference type="InterPro" id="IPR031327">
    <property type="entry name" value="MCM"/>
</dbReference>
<dbReference type="FunFam" id="3.40.50.300:FF:000217">
    <property type="entry name" value="DNA helicase"/>
    <property type="match status" value="1"/>
</dbReference>
<evidence type="ECO:0000259" key="15">
    <source>
        <dbReference type="PROSITE" id="PS50051"/>
    </source>
</evidence>
<dbReference type="InterPro" id="IPR003593">
    <property type="entry name" value="AAA+_ATPase"/>
</dbReference>
<evidence type="ECO:0000256" key="7">
    <source>
        <dbReference type="ARBA" id="ARBA00022840"/>
    </source>
</evidence>
<dbReference type="SUPFAM" id="SSF50249">
    <property type="entry name" value="Nucleic acid-binding proteins"/>
    <property type="match status" value="1"/>
</dbReference>
<keyword evidence="10" id="KW-0131">Cell cycle</keyword>
<dbReference type="InterPro" id="IPR027925">
    <property type="entry name" value="MCM_N"/>
</dbReference>
<sequence length="740" mass="83370">MSSPASTPSRRRGGKRGRSSNPATPQSARSPPSQRRRPDDSASPGDLQPLPTSPPADARSPGAADALFSSPPQFRHSAIPLDFDISSPLTYGTPSSRVEGTPRSGARGTPLRQRPDLGSARKARQVDLHSDGPAEDLVASEQSLGQKLVIWGTDVNVTACKEKFQRFLQRFIDPLAKEDEDIGLDLNEPRYMQRLEEINMVGEPFLNVNCDHLRAFDENLYRQLICYPQEVIPTFDMAANEIFFDRYPDSILEHQIQVRPYNALKTRNMRSLNPEDIDQLITISGMVIRSSQLIPEMQEAFFKCQVCAFTTRVEIDRGRIAEPSVCKHCNTTHSMALIHNRSMFSDKQMIKLQESPEDMPAGQTPHTVALFAHNDLVDKVQPGDRVNVTGIYRAVPIRVNPRVSVVKSVYKTHIDVIHYRKTDSKRLHGVDEETEQKMFTEERVEILKELSKKADIYERLSSALAPSIYEHEDIKKGILLQLFGGSRKDFTNTGRGNFRAEINILLCGDPGTSKSQLLQYVYNLVPRGQYTSGKGSSAVGLTAYVMKDPETRQLVLQTGALVLSDNGICCIDEFDKMNESTRSVLHEVMEQQTLSIAKAGIICQLNARTSILAAANPIESQWNPKKTTIENIQLPHTLLSRFDLIFLMLDPRDEAYDRRLARHLVSLYYQSEERMEEEYMDMAVLRDYIAYARCYVNPRLSEEASQALIEAVTKEMFEEALRALADDDFLTVTGKTVRLL</sequence>
<accession>A0A8B9TCN6</accession>
<organism evidence="16 17">
    <name type="scientific">Anas platyrhynchos</name>
    <name type="common">Mallard</name>
    <name type="synonym">Anas boschas</name>
    <dbReference type="NCBI Taxonomy" id="8839"/>
    <lineage>
        <taxon>Eukaryota</taxon>
        <taxon>Metazoa</taxon>
        <taxon>Chordata</taxon>
        <taxon>Craniata</taxon>
        <taxon>Vertebrata</taxon>
        <taxon>Euteleostomi</taxon>
        <taxon>Archelosauria</taxon>
        <taxon>Archosauria</taxon>
        <taxon>Dinosauria</taxon>
        <taxon>Saurischia</taxon>
        <taxon>Theropoda</taxon>
        <taxon>Coelurosauria</taxon>
        <taxon>Aves</taxon>
        <taxon>Neognathae</taxon>
        <taxon>Galloanserae</taxon>
        <taxon>Anseriformes</taxon>
        <taxon>Anatidae</taxon>
        <taxon>Anatinae</taxon>
        <taxon>Anas</taxon>
    </lineage>
</organism>
<keyword evidence="4 12" id="KW-0547">Nucleotide-binding</keyword>
<evidence type="ECO:0000256" key="12">
    <source>
        <dbReference type="RuleBase" id="RU004070"/>
    </source>
</evidence>
<dbReference type="Pfam" id="PF00493">
    <property type="entry name" value="MCM"/>
    <property type="match status" value="1"/>
</dbReference>
<dbReference type="PROSITE" id="PS00847">
    <property type="entry name" value="MCM_1"/>
    <property type="match status" value="1"/>
</dbReference>
<dbReference type="InterPro" id="IPR033762">
    <property type="entry name" value="MCM_OB"/>
</dbReference>
<feature type="region of interest" description="Disordered" evidence="14">
    <location>
        <begin position="1"/>
        <end position="73"/>
    </location>
</feature>
<dbReference type="GO" id="GO:0003697">
    <property type="term" value="F:single-stranded DNA binding"/>
    <property type="evidence" value="ECO:0007669"/>
    <property type="project" value="TreeGrafter"/>
</dbReference>
<comment type="catalytic activity">
    <reaction evidence="13">
        <text>ATP + H2O = ADP + phosphate + H(+)</text>
        <dbReference type="Rhea" id="RHEA:13065"/>
        <dbReference type="ChEBI" id="CHEBI:15377"/>
        <dbReference type="ChEBI" id="CHEBI:15378"/>
        <dbReference type="ChEBI" id="CHEBI:30616"/>
        <dbReference type="ChEBI" id="CHEBI:43474"/>
        <dbReference type="ChEBI" id="CHEBI:456216"/>
        <dbReference type="EC" id="3.6.4.12"/>
    </reaction>
</comment>
<dbReference type="InterPro" id="IPR001208">
    <property type="entry name" value="MCM_dom"/>
</dbReference>
<dbReference type="InterPro" id="IPR012340">
    <property type="entry name" value="NA-bd_OB-fold"/>
</dbReference>
<keyword evidence="5 13" id="KW-0378">Hydrolase</keyword>
<name>A0A8B9TCN6_ANAPL</name>
<dbReference type="PANTHER" id="PTHR11630:SF66">
    <property type="entry name" value="DNA REPLICATION LICENSING FACTOR MCM4"/>
    <property type="match status" value="1"/>
</dbReference>
<dbReference type="Gene3D" id="3.40.50.300">
    <property type="entry name" value="P-loop containing nucleotide triphosphate hydrolases"/>
    <property type="match status" value="1"/>
</dbReference>
<comment type="subunit">
    <text evidence="13">Component of the MCM2-7 complex.</text>
</comment>
<feature type="compositionally biased region" description="Basic residues" evidence="14">
    <location>
        <begin position="9"/>
        <end position="18"/>
    </location>
</feature>
<reference evidence="16" key="2">
    <citation type="submission" date="2025-08" db="UniProtKB">
        <authorList>
            <consortium name="Ensembl"/>
        </authorList>
    </citation>
    <scope>IDENTIFICATION</scope>
</reference>
<dbReference type="PROSITE" id="PS50051">
    <property type="entry name" value="MCM_2"/>
    <property type="match status" value="1"/>
</dbReference>
<evidence type="ECO:0000256" key="6">
    <source>
        <dbReference type="ARBA" id="ARBA00022806"/>
    </source>
</evidence>
<dbReference type="Ensembl" id="ENSAPLT00020020989.1">
    <property type="protein sequence ID" value="ENSAPLP00020019416.1"/>
    <property type="gene ID" value="ENSAPLG00020012312.1"/>
</dbReference>
<dbReference type="Gene3D" id="2.20.28.10">
    <property type="match status" value="1"/>
</dbReference>
<dbReference type="InterPro" id="IPR008047">
    <property type="entry name" value="MCM_4"/>
</dbReference>
<dbReference type="GO" id="GO:0017116">
    <property type="term" value="F:single-stranded DNA helicase activity"/>
    <property type="evidence" value="ECO:0007669"/>
    <property type="project" value="TreeGrafter"/>
</dbReference>
<dbReference type="EC" id="3.6.4.12" evidence="13"/>
<dbReference type="GO" id="GO:0005634">
    <property type="term" value="C:nucleus"/>
    <property type="evidence" value="ECO:0007669"/>
    <property type="project" value="UniProtKB-SubCell"/>
</dbReference>
<dbReference type="SUPFAM" id="SSF52540">
    <property type="entry name" value="P-loop containing nucleoside triphosphate hydrolases"/>
    <property type="match status" value="1"/>
</dbReference>
<evidence type="ECO:0000256" key="13">
    <source>
        <dbReference type="RuleBase" id="RU368062"/>
    </source>
</evidence>
<keyword evidence="9 13" id="KW-0539">Nucleus</keyword>
<dbReference type="Pfam" id="PF14551">
    <property type="entry name" value="MCM_N"/>
    <property type="match status" value="1"/>
</dbReference>
<dbReference type="GO" id="GO:0042555">
    <property type="term" value="C:MCM complex"/>
    <property type="evidence" value="ECO:0007669"/>
    <property type="project" value="UniProtKB-UniRule"/>
</dbReference>
<dbReference type="PANTHER" id="PTHR11630">
    <property type="entry name" value="DNA REPLICATION LICENSING FACTOR MCM FAMILY MEMBER"/>
    <property type="match status" value="1"/>
</dbReference>
<comment type="similarity">
    <text evidence="2 12">Belongs to the MCM family.</text>
</comment>
<dbReference type="AlphaFoldDB" id="A0A8B9TCN6"/>
<dbReference type="PRINTS" id="PR01657">
    <property type="entry name" value="MCMFAMILY"/>
</dbReference>
<dbReference type="FunFam" id="3.30.1640.10:FF:000001">
    <property type="entry name" value="DNA helicase"/>
    <property type="match status" value="1"/>
</dbReference>